<reference evidence="2" key="1">
    <citation type="journal article" date="2020" name="Stud. Mycol.">
        <title>101 Dothideomycetes genomes: a test case for predicting lifestyles and emergence of pathogens.</title>
        <authorList>
            <person name="Haridas S."/>
            <person name="Albert R."/>
            <person name="Binder M."/>
            <person name="Bloem J."/>
            <person name="Labutti K."/>
            <person name="Salamov A."/>
            <person name="Andreopoulos B."/>
            <person name="Baker S."/>
            <person name="Barry K."/>
            <person name="Bills G."/>
            <person name="Bluhm B."/>
            <person name="Cannon C."/>
            <person name="Castanera R."/>
            <person name="Culley D."/>
            <person name="Daum C."/>
            <person name="Ezra D."/>
            <person name="Gonzalez J."/>
            <person name="Henrissat B."/>
            <person name="Kuo A."/>
            <person name="Liang C."/>
            <person name="Lipzen A."/>
            <person name="Lutzoni F."/>
            <person name="Magnuson J."/>
            <person name="Mondo S."/>
            <person name="Nolan M."/>
            <person name="Ohm R."/>
            <person name="Pangilinan J."/>
            <person name="Park H.-J."/>
            <person name="Ramirez L."/>
            <person name="Alfaro M."/>
            <person name="Sun H."/>
            <person name="Tritt A."/>
            <person name="Yoshinaga Y."/>
            <person name="Zwiers L.-H."/>
            <person name="Turgeon B."/>
            <person name="Goodwin S."/>
            <person name="Spatafora J."/>
            <person name="Crous P."/>
            <person name="Grigoriev I."/>
        </authorList>
    </citation>
    <scope>NUCLEOTIDE SEQUENCE</scope>
    <source>
        <strain evidence="2">CBS 690.94</strain>
    </source>
</reference>
<dbReference type="OrthoDB" id="10566640at2759"/>
<keyword evidence="3" id="KW-1185">Reference proteome</keyword>
<evidence type="ECO:0000313" key="2">
    <source>
        <dbReference type="EMBL" id="KAF2443363.1"/>
    </source>
</evidence>
<evidence type="ECO:0000313" key="3">
    <source>
        <dbReference type="Proteomes" id="UP000799764"/>
    </source>
</evidence>
<feature type="region of interest" description="Disordered" evidence="1">
    <location>
        <begin position="1"/>
        <end position="98"/>
    </location>
</feature>
<dbReference type="Proteomes" id="UP000799764">
    <property type="component" value="Unassembled WGS sequence"/>
</dbReference>
<name>A0A9P4UBI9_9PLEO</name>
<dbReference type="AlphaFoldDB" id="A0A9P4UBI9"/>
<protein>
    <submittedName>
        <fullName evidence="2">Uncharacterized protein</fullName>
    </submittedName>
</protein>
<dbReference type="EMBL" id="MU001502">
    <property type="protein sequence ID" value="KAF2443363.1"/>
    <property type="molecule type" value="Genomic_DNA"/>
</dbReference>
<sequence length="166" mass="18114">MDPNRPQKPSSSGSPKRPPPPIKILASDHESPSAATAQAISTKSPNPSTPLTPRHRRSKAHVDPAAVLDAWNSSPRTREFTKSTTETSPNLASTKHNELASSYSVNSLRLNSEVHIQAGSEHGVEAIDWAMDADTKVSDPCFSCCPRVTYLRAECKQQRYLKQLGL</sequence>
<organism evidence="2 3">
    <name type="scientific">Karstenula rhodostoma CBS 690.94</name>
    <dbReference type="NCBI Taxonomy" id="1392251"/>
    <lineage>
        <taxon>Eukaryota</taxon>
        <taxon>Fungi</taxon>
        <taxon>Dikarya</taxon>
        <taxon>Ascomycota</taxon>
        <taxon>Pezizomycotina</taxon>
        <taxon>Dothideomycetes</taxon>
        <taxon>Pleosporomycetidae</taxon>
        <taxon>Pleosporales</taxon>
        <taxon>Massarineae</taxon>
        <taxon>Didymosphaeriaceae</taxon>
        <taxon>Karstenula</taxon>
    </lineage>
</organism>
<proteinExistence type="predicted"/>
<feature type="non-terminal residue" evidence="2">
    <location>
        <position position="166"/>
    </location>
</feature>
<gene>
    <name evidence="2" type="ORF">P171DRAFT_432636</name>
</gene>
<accession>A0A9P4UBI9</accession>
<feature type="compositionally biased region" description="Polar residues" evidence="1">
    <location>
        <begin position="33"/>
        <end position="51"/>
    </location>
</feature>
<comment type="caution">
    <text evidence="2">The sequence shown here is derived from an EMBL/GenBank/DDBJ whole genome shotgun (WGS) entry which is preliminary data.</text>
</comment>
<evidence type="ECO:0000256" key="1">
    <source>
        <dbReference type="SAM" id="MobiDB-lite"/>
    </source>
</evidence>
<feature type="compositionally biased region" description="Polar residues" evidence="1">
    <location>
        <begin position="82"/>
        <end position="98"/>
    </location>
</feature>